<reference evidence="1 2" key="1">
    <citation type="journal article" date="2019" name="Int. J. Syst. Evol. Microbiol.">
        <title>The Global Catalogue of Microorganisms (GCM) 10K type strain sequencing project: providing services to taxonomists for standard genome sequencing and annotation.</title>
        <authorList>
            <consortium name="The Broad Institute Genomics Platform"/>
            <consortium name="The Broad Institute Genome Sequencing Center for Infectious Disease"/>
            <person name="Wu L."/>
            <person name="Ma J."/>
        </authorList>
    </citation>
    <scope>NUCLEOTIDE SEQUENCE [LARGE SCALE GENOMIC DNA]</scope>
    <source>
        <strain evidence="1 2">JCM 19585</strain>
    </source>
</reference>
<organism evidence="1 2">
    <name type="scientific">Halarchaeum grantii</name>
    <dbReference type="NCBI Taxonomy" id="1193105"/>
    <lineage>
        <taxon>Archaea</taxon>
        <taxon>Methanobacteriati</taxon>
        <taxon>Methanobacteriota</taxon>
        <taxon>Stenosarchaea group</taxon>
        <taxon>Halobacteria</taxon>
        <taxon>Halobacteriales</taxon>
        <taxon>Halobacteriaceae</taxon>
    </lineage>
</organism>
<dbReference type="EMBL" id="BMPF01000002">
    <property type="protein sequence ID" value="GGL35119.1"/>
    <property type="molecule type" value="Genomic_DNA"/>
</dbReference>
<evidence type="ECO:0000313" key="1">
    <source>
        <dbReference type="EMBL" id="GGL35119.1"/>
    </source>
</evidence>
<accession>A0A830FAJ5</accession>
<sequence>MTAIALDVTGDWGEGLLHAYYASQQEKKRRLRPDEEWRDPAATPGFLLALEYLGERPYVEALVPACVDACLDAYDGTVTGDALDDLAADLRAAAPDGDAFDVETGPLAVCEFAREEGHAVELRD</sequence>
<protein>
    <submittedName>
        <fullName evidence="1">Uncharacterized protein</fullName>
    </submittedName>
</protein>
<gene>
    <name evidence="1" type="ORF">GCM10009037_18420</name>
</gene>
<name>A0A830FAJ5_9EURY</name>
<dbReference type="AlphaFoldDB" id="A0A830FAJ5"/>
<keyword evidence="2" id="KW-1185">Reference proteome</keyword>
<evidence type="ECO:0000313" key="2">
    <source>
        <dbReference type="Proteomes" id="UP000628840"/>
    </source>
</evidence>
<dbReference type="OrthoDB" id="261524at2157"/>
<dbReference type="Proteomes" id="UP000628840">
    <property type="component" value="Unassembled WGS sequence"/>
</dbReference>
<comment type="caution">
    <text evidence="1">The sequence shown here is derived from an EMBL/GenBank/DDBJ whole genome shotgun (WGS) entry which is preliminary data.</text>
</comment>
<proteinExistence type="predicted"/>
<dbReference type="RefSeq" id="WP_188883074.1">
    <property type="nucleotide sequence ID" value="NZ_BMPF01000002.1"/>
</dbReference>